<gene>
    <name evidence="2" type="ORF">SNE40_018359</name>
</gene>
<evidence type="ECO:0000313" key="2">
    <source>
        <dbReference type="EMBL" id="KAK6171939.1"/>
    </source>
</evidence>
<keyword evidence="3" id="KW-1185">Reference proteome</keyword>
<dbReference type="Proteomes" id="UP001347796">
    <property type="component" value="Unassembled WGS sequence"/>
</dbReference>
<evidence type="ECO:0000256" key="1">
    <source>
        <dbReference type="SAM" id="Coils"/>
    </source>
</evidence>
<dbReference type="AlphaFoldDB" id="A0AAN8JAA9"/>
<reference evidence="2 3" key="1">
    <citation type="submission" date="2024-01" db="EMBL/GenBank/DDBJ databases">
        <title>The genome of the rayed Mediterranean limpet Patella caerulea (Linnaeus, 1758).</title>
        <authorList>
            <person name="Anh-Thu Weber A."/>
            <person name="Halstead-Nussloch G."/>
        </authorList>
    </citation>
    <scope>NUCLEOTIDE SEQUENCE [LARGE SCALE GENOMIC DNA]</scope>
    <source>
        <strain evidence="2">AATW-2023a</strain>
        <tissue evidence="2">Whole specimen</tissue>
    </source>
</reference>
<feature type="coiled-coil region" evidence="1">
    <location>
        <begin position="66"/>
        <end position="117"/>
    </location>
</feature>
<sequence length="182" mass="20613">MIKIYTKINLVRHIQCLCSLLFVCGNIERIPGPVNGGVLSPYVVKSTRSNTRGAEQSQEIDINKSLQSITQTLSDITEQLNGFREEFENINQQLGSITELKTKLHIVEKENRELKYRVNKLGEGAKRNNLLLFGYEESEPGTKEDTESVIRKYLVEKLNILSADSDETLPIERAYRLGTRAG</sequence>
<organism evidence="2 3">
    <name type="scientific">Patella caerulea</name>
    <name type="common">Rayed Mediterranean limpet</name>
    <dbReference type="NCBI Taxonomy" id="87958"/>
    <lineage>
        <taxon>Eukaryota</taxon>
        <taxon>Metazoa</taxon>
        <taxon>Spiralia</taxon>
        <taxon>Lophotrochozoa</taxon>
        <taxon>Mollusca</taxon>
        <taxon>Gastropoda</taxon>
        <taxon>Patellogastropoda</taxon>
        <taxon>Patelloidea</taxon>
        <taxon>Patellidae</taxon>
        <taxon>Patella</taxon>
    </lineage>
</organism>
<keyword evidence="1" id="KW-0175">Coiled coil</keyword>
<name>A0AAN8JAA9_PATCE</name>
<protein>
    <submittedName>
        <fullName evidence="2">Uncharacterized protein</fullName>
    </submittedName>
</protein>
<proteinExistence type="predicted"/>
<comment type="caution">
    <text evidence="2">The sequence shown here is derived from an EMBL/GenBank/DDBJ whole genome shotgun (WGS) entry which is preliminary data.</text>
</comment>
<accession>A0AAN8JAA9</accession>
<dbReference type="EMBL" id="JAZGQO010000013">
    <property type="protein sequence ID" value="KAK6171939.1"/>
    <property type="molecule type" value="Genomic_DNA"/>
</dbReference>
<evidence type="ECO:0000313" key="3">
    <source>
        <dbReference type="Proteomes" id="UP001347796"/>
    </source>
</evidence>